<evidence type="ECO:0000256" key="1">
    <source>
        <dbReference type="SAM" id="MobiDB-lite"/>
    </source>
</evidence>
<reference evidence="3" key="4">
    <citation type="submission" date="2025-05" db="UniProtKB">
        <authorList>
            <consortium name="EnsemblFungi"/>
        </authorList>
    </citation>
    <scope>IDENTIFICATION</scope>
    <source>
        <strain evidence="3">isolate 1-1 / race 1 (BBBD)</strain>
    </source>
</reference>
<dbReference type="EnsemblFungi" id="PTTG_27489-t43_1">
    <property type="protein sequence ID" value="PTTG_27489-t43_1-p1"/>
    <property type="gene ID" value="PTTG_27489"/>
</dbReference>
<organism evidence="2">
    <name type="scientific">Puccinia triticina (isolate 1-1 / race 1 (BBBD))</name>
    <name type="common">Brown leaf rust fungus</name>
    <dbReference type="NCBI Taxonomy" id="630390"/>
    <lineage>
        <taxon>Eukaryota</taxon>
        <taxon>Fungi</taxon>
        <taxon>Dikarya</taxon>
        <taxon>Basidiomycota</taxon>
        <taxon>Pucciniomycotina</taxon>
        <taxon>Pucciniomycetes</taxon>
        <taxon>Pucciniales</taxon>
        <taxon>Pucciniaceae</taxon>
        <taxon>Puccinia</taxon>
    </lineage>
</organism>
<proteinExistence type="predicted"/>
<dbReference type="Proteomes" id="UP000005240">
    <property type="component" value="Unassembled WGS sequence"/>
</dbReference>
<dbReference type="EMBL" id="ADAS02000057">
    <property type="protein sequence ID" value="OAV92960.1"/>
    <property type="molecule type" value="Genomic_DNA"/>
</dbReference>
<sequence>MDISPIAIRLRIANSPSQLASNPPCTSLWKTGNLAHTTTTEEEKTRVAQLQPHRNEAPAPLSGDDSGNNDGPPPPRRLLPRKRKSTVERLQALCPDMFDPSRAKAEDCKPSPSLLVDQLQSLGSSTLPNPKRAKLCSSSPPSDGDLTMEAYLDLCHIQPGNTQTHTAIERHSLYHWSIFKTTSIQRLCKLGIRYGPAVLLKGGVHEAMKRLHQD</sequence>
<reference evidence="3 4" key="3">
    <citation type="journal article" date="2017" name="G3 (Bethesda)">
        <title>Comparative analysis highlights variable genome content of wheat rusts and divergence of the mating loci.</title>
        <authorList>
            <person name="Cuomo C.A."/>
            <person name="Bakkeren G."/>
            <person name="Khalil H.B."/>
            <person name="Panwar V."/>
            <person name="Joly D."/>
            <person name="Linning R."/>
            <person name="Sakthikumar S."/>
            <person name="Song X."/>
            <person name="Adiconis X."/>
            <person name="Fan L."/>
            <person name="Goldberg J.M."/>
            <person name="Levin J.Z."/>
            <person name="Young S."/>
            <person name="Zeng Q."/>
            <person name="Anikster Y."/>
            <person name="Bruce M."/>
            <person name="Wang M."/>
            <person name="Yin C."/>
            <person name="McCallum B."/>
            <person name="Szabo L.J."/>
            <person name="Hulbert S."/>
            <person name="Chen X."/>
            <person name="Fellers J.P."/>
        </authorList>
    </citation>
    <scope>NUCLEOTIDE SEQUENCE</scope>
    <source>
        <strain evidence="3">isolate 1-1 / race 1 (BBBD)</strain>
        <strain evidence="4">Isolate 1-1 / race 1 (BBBD)</strain>
    </source>
</reference>
<feature type="region of interest" description="Disordered" evidence="1">
    <location>
        <begin position="18"/>
        <end position="84"/>
    </location>
</feature>
<dbReference type="AlphaFoldDB" id="A0A180GJY1"/>
<evidence type="ECO:0000313" key="3">
    <source>
        <dbReference type="EnsemblFungi" id="PTTG_27489-t43_1-p1"/>
    </source>
</evidence>
<feature type="compositionally biased region" description="Polar residues" evidence="1">
    <location>
        <begin position="18"/>
        <end position="38"/>
    </location>
</feature>
<accession>A0A180GJY1</accession>
<gene>
    <name evidence="2" type="ORF">PTTG_27489</name>
</gene>
<evidence type="ECO:0000313" key="2">
    <source>
        <dbReference type="EMBL" id="OAV92960.1"/>
    </source>
</evidence>
<keyword evidence="4" id="KW-1185">Reference proteome</keyword>
<reference evidence="2" key="1">
    <citation type="submission" date="2009-11" db="EMBL/GenBank/DDBJ databases">
        <authorList>
            <consortium name="The Broad Institute Genome Sequencing Platform"/>
            <person name="Ward D."/>
            <person name="Feldgarden M."/>
            <person name="Earl A."/>
            <person name="Young S.K."/>
            <person name="Zeng Q."/>
            <person name="Koehrsen M."/>
            <person name="Alvarado L."/>
            <person name="Berlin A."/>
            <person name="Bochicchio J."/>
            <person name="Borenstein D."/>
            <person name="Chapman S.B."/>
            <person name="Chen Z."/>
            <person name="Engels R."/>
            <person name="Freedman E."/>
            <person name="Gellesch M."/>
            <person name="Goldberg J."/>
            <person name="Griggs A."/>
            <person name="Gujja S."/>
            <person name="Heilman E."/>
            <person name="Heiman D."/>
            <person name="Hepburn T."/>
            <person name="Howarth C."/>
            <person name="Jen D."/>
            <person name="Larson L."/>
            <person name="Lewis B."/>
            <person name="Mehta T."/>
            <person name="Park D."/>
            <person name="Pearson M."/>
            <person name="Roberts A."/>
            <person name="Saif S."/>
            <person name="Shea T."/>
            <person name="Shenoy N."/>
            <person name="Sisk P."/>
            <person name="Stolte C."/>
            <person name="Sykes S."/>
            <person name="Thomson T."/>
            <person name="Walk T."/>
            <person name="White J."/>
            <person name="Yandava C."/>
            <person name="Izard J."/>
            <person name="Baranova O.V."/>
            <person name="Blanton J.M."/>
            <person name="Tanner A.C."/>
            <person name="Dewhirst F.E."/>
            <person name="Haas B."/>
            <person name="Nusbaum C."/>
            <person name="Birren B."/>
        </authorList>
    </citation>
    <scope>NUCLEOTIDE SEQUENCE [LARGE SCALE GENOMIC DNA]</scope>
    <source>
        <strain evidence="2">1-1 BBBD Race 1</strain>
    </source>
</reference>
<reference evidence="2" key="2">
    <citation type="submission" date="2016-05" db="EMBL/GenBank/DDBJ databases">
        <title>Comparative analysis highlights variable genome content of wheat rusts and divergence of the mating loci.</title>
        <authorList>
            <person name="Cuomo C.A."/>
            <person name="Bakkeren G."/>
            <person name="Szabo L."/>
            <person name="Khalil H."/>
            <person name="Joly D."/>
            <person name="Goldberg J."/>
            <person name="Young S."/>
            <person name="Zeng Q."/>
            <person name="Fellers J."/>
        </authorList>
    </citation>
    <scope>NUCLEOTIDE SEQUENCE [LARGE SCALE GENOMIC DNA]</scope>
    <source>
        <strain evidence="2">1-1 BBBD Race 1</strain>
    </source>
</reference>
<protein>
    <submittedName>
        <fullName evidence="2 3">Uncharacterized protein</fullName>
    </submittedName>
</protein>
<dbReference type="VEuPathDB" id="FungiDB:PTTG_27489"/>
<name>A0A180GJY1_PUCT1</name>
<evidence type="ECO:0000313" key="4">
    <source>
        <dbReference type="Proteomes" id="UP000005240"/>
    </source>
</evidence>
<feature type="compositionally biased region" description="Low complexity" evidence="1">
    <location>
        <begin position="60"/>
        <end position="70"/>
    </location>
</feature>